<comment type="caution">
    <text evidence="3">The sequence shown here is derived from an EMBL/GenBank/DDBJ whole genome shotgun (WGS) entry which is preliminary data.</text>
</comment>
<dbReference type="SUPFAM" id="SSF51735">
    <property type="entry name" value="NAD(P)-binding Rossmann-fold domains"/>
    <property type="match status" value="1"/>
</dbReference>
<gene>
    <name evidence="3" type="ORF">H7C18_30570</name>
</gene>
<dbReference type="Pfam" id="PF00106">
    <property type="entry name" value="adh_short"/>
    <property type="match status" value="1"/>
</dbReference>
<evidence type="ECO:0000256" key="2">
    <source>
        <dbReference type="RuleBase" id="RU000363"/>
    </source>
</evidence>
<dbReference type="PANTHER" id="PTHR43157">
    <property type="entry name" value="PHOSPHATIDYLINOSITOL-GLYCAN BIOSYNTHESIS CLASS F PROTEIN-RELATED"/>
    <property type="match status" value="1"/>
</dbReference>
<dbReference type="Gene3D" id="3.40.50.720">
    <property type="entry name" value="NAD(P)-binding Rossmann-like Domain"/>
    <property type="match status" value="1"/>
</dbReference>
<dbReference type="GO" id="GO:0016491">
    <property type="term" value="F:oxidoreductase activity"/>
    <property type="evidence" value="ECO:0007669"/>
    <property type="project" value="UniProtKB-KW"/>
</dbReference>
<evidence type="ECO:0000313" key="3">
    <source>
        <dbReference type="EMBL" id="MBB6735266.1"/>
    </source>
</evidence>
<proteinExistence type="inferred from homology"/>
<name>A0A7X0SSN5_9BACL</name>
<dbReference type="Proteomes" id="UP000564644">
    <property type="component" value="Unassembled WGS sequence"/>
</dbReference>
<dbReference type="RefSeq" id="WP_185132923.1">
    <property type="nucleotide sequence ID" value="NZ_JACJVO010000046.1"/>
</dbReference>
<dbReference type="EMBL" id="JACJVO010000046">
    <property type="protein sequence ID" value="MBB6735266.1"/>
    <property type="molecule type" value="Genomic_DNA"/>
</dbReference>
<dbReference type="InterPro" id="IPR036291">
    <property type="entry name" value="NAD(P)-bd_dom_sf"/>
</dbReference>
<keyword evidence="4" id="KW-1185">Reference proteome</keyword>
<dbReference type="PANTHER" id="PTHR43157:SF31">
    <property type="entry name" value="PHOSPHATIDYLINOSITOL-GLYCAN BIOSYNTHESIS CLASS F PROTEIN"/>
    <property type="match status" value="1"/>
</dbReference>
<evidence type="ECO:0000256" key="1">
    <source>
        <dbReference type="ARBA" id="ARBA00023002"/>
    </source>
</evidence>
<sequence length="275" mass="30363">MDGKVVLVTGATDGIGKKTATDLARLGATVLLHGRNPDKCEAVRKEIARRTGNDRLRRYVADFSSLSEVRRLAEELAAQEERLDVLINNAGIGSGKLSDKRRALSPDGYELRMAVNYLAPFLLTLLLLPILRSSASARIVNVASIGQSRIGLDNFMLERGYDPFDAYKRSKLALVAFTFELAERLMADRIAVNCLHPGSLLNTKMVRESIPIGFGSVQSGADCVVRLATAPELADETGKYYDKKRESSADPQAYDRDFRKRLWQLSERLTGLAES</sequence>
<organism evidence="3 4">
    <name type="scientific">Cohnella zeiphila</name>
    <dbReference type="NCBI Taxonomy" id="2761120"/>
    <lineage>
        <taxon>Bacteria</taxon>
        <taxon>Bacillati</taxon>
        <taxon>Bacillota</taxon>
        <taxon>Bacilli</taxon>
        <taxon>Bacillales</taxon>
        <taxon>Paenibacillaceae</taxon>
        <taxon>Cohnella</taxon>
    </lineage>
</organism>
<dbReference type="InterPro" id="IPR002347">
    <property type="entry name" value="SDR_fam"/>
</dbReference>
<dbReference type="AlphaFoldDB" id="A0A7X0SSN5"/>
<keyword evidence="1" id="KW-0560">Oxidoreductase</keyword>
<dbReference type="PRINTS" id="PR00081">
    <property type="entry name" value="GDHRDH"/>
</dbReference>
<reference evidence="3 4" key="1">
    <citation type="submission" date="2020-08" db="EMBL/GenBank/DDBJ databases">
        <title>Cohnella phylogeny.</title>
        <authorList>
            <person name="Dunlap C."/>
        </authorList>
    </citation>
    <scope>NUCLEOTIDE SEQUENCE [LARGE SCALE GENOMIC DNA]</scope>
    <source>
        <strain evidence="3 4">CBP 2801</strain>
    </source>
</reference>
<accession>A0A7X0SSN5</accession>
<dbReference type="PRINTS" id="PR00080">
    <property type="entry name" value="SDRFAMILY"/>
</dbReference>
<comment type="similarity">
    <text evidence="2">Belongs to the short-chain dehydrogenases/reductases (SDR) family.</text>
</comment>
<evidence type="ECO:0000313" key="4">
    <source>
        <dbReference type="Proteomes" id="UP000564644"/>
    </source>
</evidence>
<protein>
    <submittedName>
        <fullName evidence="3">SDR family NAD(P)-dependent oxidoreductase</fullName>
    </submittedName>
</protein>